<proteinExistence type="predicted"/>
<sequence length="159" mass="18250">MSRRVEIESADTLLDIGVSIPLLSLRFPFTKRRFTVRVTMRRPTMGSLIRILKIYLLMGIRIEEIPNLTKEQQFELIVNHGKKVAEIVMLAILRDGIRVWLFGRTLKWILLWFVSDDHLTAINATFAPLYATRSFGNIIKSVEGANPLTPRVSQERKGS</sequence>
<reference evidence="1" key="1">
    <citation type="journal article" date="2021" name="Proc. Natl. Acad. Sci. U.S.A.">
        <title>A Catalog of Tens of Thousands of Viruses from Human Metagenomes Reveals Hidden Associations with Chronic Diseases.</title>
        <authorList>
            <person name="Tisza M.J."/>
            <person name="Buck C.B."/>
        </authorList>
    </citation>
    <scope>NUCLEOTIDE SEQUENCE</scope>
    <source>
        <strain evidence="1">Ct9MV2</strain>
    </source>
</reference>
<name>A0A8S5NDI2_9CAUD</name>
<protein>
    <submittedName>
        <fullName evidence="1">Uncharacterized protein</fullName>
    </submittedName>
</protein>
<evidence type="ECO:0000313" key="1">
    <source>
        <dbReference type="EMBL" id="DAD92288.1"/>
    </source>
</evidence>
<accession>A0A8S5NDI2</accession>
<organism evidence="1">
    <name type="scientific">Myoviridae sp. ct9MV2</name>
    <dbReference type="NCBI Taxonomy" id="2826625"/>
    <lineage>
        <taxon>Viruses</taxon>
        <taxon>Duplodnaviria</taxon>
        <taxon>Heunggongvirae</taxon>
        <taxon>Uroviricota</taxon>
        <taxon>Caudoviricetes</taxon>
    </lineage>
</organism>
<dbReference type="EMBL" id="BK015132">
    <property type="protein sequence ID" value="DAD92288.1"/>
    <property type="molecule type" value="Genomic_DNA"/>
</dbReference>